<evidence type="ECO:0000313" key="1">
    <source>
        <dbReference type="EMBL" id="CAI2188276.1"/>
    </source>
</evidence>
<dbReference type="OrthoDB" id="2303332at2759"/>
<accession>A0A9W4T109</accession>
<dbReference type="Proteomes" id="UP001153678">
    <property type="component" value="Unassembled WGS sequence"/>
</dbReference>
<comment type="caution">
    <text evidence="1">The sequence shown here is derived from an EMBL/GenBank/DDBJ whole genome shotgun (WGS) entry which is preliminary data.</text>
</comment>
<dbReference type="EMBL" id="CAMKVN010005099">
    <property type="protein sequence ID" value="CAI2188276.1"/>
    <property type="molecule type" value="Genomic_DNA"/>
</dbReference>
<dbReference type="AlphaFoldDB" id="A0A9W4T109"/>
<sequence>LDFEQILTSTEREQVHRQCVKHLESLSENQELPQYAQDHARKLKKDLSVKREKRRVTEEHDFMLLKQVQQENDEGIDIRLGIREKLKDTDKEPQVIDRPSEYSENSLCSTTLKQNNVDEESLENAILLFNESNEESIIEKVDINLLMDEIRLPDINDRTPEEFLDTNLIESFRKYQKKIPKARKILTPAYWGVLDLTKESLKNSGIQNEDIEKLSRDFSNKIGWNIEVIIPNEVRKYFDNNCENIDKNEAVKRLDINIQKDKMSKLQKACTEEELKMWTTVPMISSVFTSRNIETTWGEIQAIPTTKARNETKDPFSRAKIGHKVDMKGILVKTPNKFEIIYGEVSGGLGSFGLPSSCSTELKIYAMDWIGSGIYRFGKLDECSLPVDEDDSKILEDAYCILNLLESKLLESEKTIKDIIQSNMKNKRRCIGSENSPHLNKNRTPQ</sequence>
<name>A0A9W4T109_9GLOM</name>
<evidence type="ECO:0000313" key="2">
    <source>
        <dbReference type="Proteomes" id="UP001153678"/>
    </source>
</evidence>
<organism evidence="1 2">
    <name type="scientific">Funneliformis geosporum</name>
    <dbReference type="NCBI Taxonomy" id="1117311"/>
    <lineage>
        <taxon>Eukaryota</taxon>
        <taxon>Fungi</taxon>
        <taxon>Fungi incertae sedis</taxon>
        <taxon>Mucoromycota</taxon>
        <taxon>Glomeromycotina</taxon>
        <taxon>Glomeromycetes</taxon>
        <taxon>Glomerales</taxon>
        <taxon>Glomeraceae</taxon>
        <taxon>Funneliformis</taxon>
    </lineage>
</organism>
<protein>
    <submittedName>
        <fullName evidence="1">15327_t:CDS:1</fullName>
    </submittedName>
</protein>
<proteinExistence type="predicted"/>
<gene>
    <name evidence="1" type="ORF">FWILDA_LOCUS13496</name>
</gene>
<feature type="non-terminal residue" evidence="1">
    <location>
        <position position="1"/>
    </location>
</feature>
<keyword evidence="2" id="KW-1185">Reference proteome</keyword>
<reference evidence="1" key="1">
    <citation type="submission" date="2022-08" db="EMBL/GenBank/DDBJ databases">
        <authorList>
            <person name="Kallberg Y."/>
            <person name="Tangrot J."/>
            <person name="Rosling A."/>
        </authorList>
    </citation>
    <scope>NUCLEOTIDE SEQUENCE</scope>
    <source>
        <strain evidence="1">Wild A</strain>
    </source>
</reference>